<keyword evidence="5" id="KW-0819">tRNA processing</keyword>
<dbReference type="GO" id="GO:0005524">
    <property type="term" value="F:ATP binding"/>
    <property type="evidence" value="ECO:0007669"/>
    <property type="project" value="UniProtKB-KW"/>
</dbReference>
<dbReference type="GO" id="GO:0002949">
    <property type="term" value="P:tRNA threonylcarbamoyladenosine modification"/>
    <property type="evidence" value="ECO:0007669"/>
    <property type="project" value="InterPro"/>
</dbReference>
<evidence type="ECO:0000313" key="13">
    <source>
        <dbReference type="Proteomes" id="UP000198755"/>
    </source>
</evidence>
<dbReference type="GO" id="GO:0046872">
    <property type="term" value="F:metal ion binding"/>
    <property type="evidence" value="ECO:0007669"/>
    <property type="project" value="UniProtKB-KW"/>
</dbReference>
<evidence type="ECO:0000256" key="6">
    <source>
        <dbReference type="ARBA" id="ARBA00022723"/>
    </source>
</evidence>
<dbReference type="SUPFAM" id="SSF56112">
    <property type="entry name" value="Protein kinase-like (PK-like)"/>
    <property type="match status" value="1"/>
</dbReference>
<dbReference type="Gene3D" id="3.30.200.20">
    <property type="entry name" value="Phosphorylase Kinase, domain 1"/>
    <property type="match status" value="1"/>
</dbReference>
<dbReference type="AlphaFoldDB" id="A0A1I3Y6J7"/>
<evidence type="ECO:0000256" key="10">
    <source>
        <dbReference type="ARBA" id="ARBA00032441"/>
    </source>
</evidence>
<keyword evidence="6" id="KW-0479">Metal-binding</keyword>
<dbReference type="RefSeq" id="WP_091680438.1">
    <property type="nucleotide sequence ID" value="NZ_FOSN01000005.1"/>
</dbReference>
<keyword evidence="4" id="KW-0963">Cytoplasm</keyword>
<evidence type="ECO:0000256" key="1">
    <source>
        <dbReference type="ARBA" id="ARBA00004496"/>
    </source>
</evidence>
<organism evidence="12 13">
    <name type="scientific">Methylocapsa palsarum</name>
    <dbReference type="NCBI Taxonomy" id="1612308"/>
    <lineage>
        <taxon>Bacteria</taxon>
        <taxon>Pseudomonadati</taxon>
        <taxon>Pseudomonadota</taxon>
        <taxon>Alphaproteobacteria</taxon>
        <taxon>Hyphomicrobiales</taxon>
        <taxon>Beijerinckiaceae</taxon>
        <taxon>Methylocapsa</taxon>
    </lineage>
</organism>
<comment type="subcellular location">
    <subcellularLocation>
        <location evidence="1">Cytoplasm</location>
    </subcellularLocation>
</comment>
<gene>
    <name evidence="12" type="ORF">SAMN05444581_10540</name>
</gene>
<evidence type="ECO:0000256" key="3">
    <source>
        <dbReference type="ARBA" id="ARBA00019010"/>
    </source>
</evidence>
<dbReference type="InterPro" id="IPR011009">
    <property type="entry name" value="Kinase-like_dom_sf"/>
</dbReference>
<evidence type="ECO:0000256" key="7">
    <source>
        <dbReference type="ARBA" id="ARBA00022741"/>
    </source>
</evidence>
<reference evidence="12 13" key="1">
    <citation type="submission" date="2016-10" db="EMBL/GenBank/DDBJ databases">
        <authorList>
            <person name="de Groot N.N."/>
        </authorList>
    </citation>
    <scope>NUCLEOTIDE SEQUENCE [LARGE SCALE GENOMIC DNA]</scope>
    <source>
        <strain evidence="12 13">NE2</strain>
    </source>
</reference>
<evidence type="ECO:0000256" key="2">
    <source>
        <dbReference type="ARBA" id="ARBA00007599"/>
    </source>
</evidence>
<evidence type="ECO:0000313" key="12">
    <source>
        <dbReference type="EMBL" id="SFK27403.1"/>
    </source>
</evidence>
<dbReference type="PANTHER" id="PTHR33540:SF2">
    <property type="entry name" value="TRNA THREONYLCARBAMOYLADENOSINE BIOSYNTHESIS PROTEIN TSAE"/>
    <property type="match status" value="1"/>
</dbReference>
<dbReference type="PANTHER" id="PTHR33540">
    <property type="entry name" value="TRNA THREONYLCARBAMOYLADENOSINE BIOSYNTHESIS PROTEIN TSAE"/>
    <property type="match status" value="1"/>
</dbReference>
<dbReference type="Proteomes" id="UP000198755">
    <property type="component" value="Unassembled WGS sequence"/>
</dbReference>
<evidence type="ECO:0000256" key="5">
    <source>
        <dbReference type="ARBA" id="ARBA00022694"/>
    </source>
</evidence>
<dbReference type="NCBIfam" id="TIGR00150">
    <property type="entry name" value="T6A_YjeE"/>
    <property type="match status" value="1"/>
</dbReference>
<accession>A0A1I3Y6J7</accession>
<dbReference type="InterPro" id="IPR003442">
    <property type="entry name" value="T6A_TsaE"/>
</dbReference>
<dbReference type="Gene3D" id="3.90.1200.10">
    <property type="match status" value="1"/>
</dbReference>
<dbReference type="Pfam" id="PF02367">
    <property type="entry name" value="TsaE"/>
    <property type="match status" value="1"/>
</dbReference>
<dbReference type="OrthoDB" id="9809275at2"/>
<keyword evidence="8" id="KW-0067">ATP-binding</keyword>
<name>A0A1I3Y6J7_9HYPH</name>
<evidence type="ECO:0000256" key="4">
    <source>
        <dbReference type="ARBA" id="ARBA00022490"/>
    </source>
</evidence>
<evidence type="ECO:0000256" key="8">
    <source>
        <dbReference type="ARBA" id="ARBA00022840"/>
    </source>
</evidence>
<dbReference type="Pfam" id="PF01636">
    <property type="entry name" value="APH"/>
    <property type="match status" value="1"/>
</dbReference>
<keyword evidence="13" id="KW-1185">Reference proteome</keyword>
<keyword evidence="7" id="KW-0547">Nucleotide-binding</keyword>
<dbReference type="SUPFAM" id="SSF52540">
    <property type="entry name" value="P-loop containing nucleoside triphosphate hydrolases"/>
    <property type="match status" value="1"/>
</dbReference>
<comment type="similarity">
    <text evidence="2">Belongs to the TsaE family.</text>
</comment>
<sequence length="519" mass="57161">MSKTAEAGQDFDKVWRRELSSEAEIAALAVDVAALVRAGDVVALSGGLGAGKTTFARALIRLLAGDSDLEVPSPTFVLIQTYETGDYPIVHADFYRLQKPGELLELGWEEACEGALVLVEWPGRAEAFLPDDRLDIDFALDQECGPSHRIARLTGSGAFAARVAKAKAVHDILETSGWSGAARHFMQGDASSRQYERLVKPNGETAILMISPPRPDGPPIRYGKSYSAIAKLAEDVRPFIAIDQGLRANGFSAPEIFAFDLATGHVILEDLGSEALVDENGEVNPERFAWAATALAALHRASLPDTLPVSNDEIYRIPAYDFDALSIEVELLLEWYAPHRAGVQLASGAKASFINLWRQALLEIVSAPSTWTLRDYHSPNLVWLPRREGLAQVGVLDFQDCVLGHAAYDVVSLLQDARVDVRQDFELKLLSHYARLRRESDEGFDMSGFAGAYAVLGAQRATKILGIFTRLDVRDGKPHYLAHIPRVEKYLVKDLNHPILESLKIWYENHLPRIFDPAS</sequence>
<dbReference type="STRING" id="1612308.SAMN05444581_10540"/>
<dbReference type="Gene3D" id="3.40.50.300">
    <property type="entry name" value="P-loop containing nucleotide triphosphate hydrolases"/>
    <property type="match status" value="1"/>
</dbReference>
<dbReference type="InterPro" id="IPR027417">
    <property type="entry name" value="P-loop_NTPase"/>
</dbReference>
<feature type="domain" description="Aminoglycoside phosphotransferase" evidence="11">
    <location>
        <begin position="187"/>
        <end position="433"/>
    </location>
</feature>
<proteinExistence type="inferred from homology"/>
<dbReference type="InterPro" id="IPR002575">
    <property type="entry name" value="Aminoglycoside_PTrfase"/>
</dbReference>
<dbReference type="GO" id="GO:0005737">
    <property type="term" value="C:cytoplasm"/>
    <property type="evidence" value="ECO:0007669"/>
    <property type="project" value="UniProtKB-SubCell"/>
</dbReference>
<evidence type="ECO:0000256" key="9">
    <source>
        <dbReference type="ARBA" id="ARBA00022842"/>
    </source>
</evidence>
<dbReference type="EMBL" id="FOSN01000005">
    <property type="protein sequence ID" value="SFK27403.1"/>
    <property type="molecule type" value="Genomic_DNA"/>
</dbReference>
<protein>
    <recommendedName>
        <fullName evidence="3">tRNA threonylcarbamoyladenosine biosynthesis protein TsaE</fullName>
    </recommendedName>
    <alternativeName>
        <fullName evidence="10">t(6)A37 threonylcarbamoyladenosine biosynthesis protein TsaE</fullName>
    </alternativeName>
</protein>
<keyword evidence="9" id="KW-0460">Magnesium</keyword>
<evidence type="ECO:0000259" key="11">
    <source>
        <dbReference type="Pfam" id="PF01636"/>
    </source>
</evidence>